<name>A0A7C8M9D9_9PLEO</name>
<dbReference type="AlphaFoldDB" id="A0A7C8M9D9"/>
<evidence type="ECO:0000259" key="1">
    <source>
        <dbReference type="Pfam" id="PF06985"/>
    </source>
</evidence>
<dbReference type="Pfam" id="PF26640">
    <property type="entry name" value="DUF8212"/>
    <property type="match status" value="1"/>
</dbReference>
<dbReference type="PANTHER" id="PTHR10622">
    <property type="entry name" value="HET DOMAIN-CONTAINING PROTEIN"/>
    <property type="match status" value="1"/>
</dbReference>
<evidence type="ECO:0000313" key="4">
    <source>
        <dbReference type="Proteomes" id="UP000481861"/>
    </source>
</evidence>
<dbReference type="Pfam" id="PF06985">
    <property type="entry name" value="HET"/>
    <property type="match status" value="1"/>
</dbReference>
<keyword evidence="4" id="KW-1185">Reference proteome</keyword>
<evidence type="ECO:0000259" key="2">
    <source>
        <dbReference type="Pfam" id="PF26640"/>
    </source>
</evidence>
<evidence type="ECO:0000313" key="3">
    <source>
        <dbReference type="EMBL" id="KAF2872658.1"/>
    </source>
</evidence>
<reference evidence="3 4" key="1">
    <citation type="submission" date="2020-01" db="EMBL/GenBank/DDBJ databases">
        <authorList>
            <consortium name="DOE Joint Genome Institute"/>
            <person name="Haridas S."/>
            <person name="Albert R."/>
            <person name="Binder M."/>
            <person name="Bloem J."/>
            <person name="Labutti K."/>
            <person name="Salamov A."/>
            <person name="Andreopoulos B."/>
            <person name="Baker S.E."/>
            <person name="Barry K."/>
            <person name="Bills G."/>
            <person name="Bluhm B.H."/>
            <person name="Cannon C."/>
            <person name="Castanera R."/>
            <person name="Culley D.E."/>
            <person name="Daum C."/>
            <person name="Ezra D."/>
            <person name="Gonzalez J.B."/>
            <person name="Henrissat B."/>
            <person name="Kuo A."/>
            <person name="Liang C."/>
            <person name="Lipzen A."/>
            <person name="Lutzoni F."/>
            <person name="Magnuson J."/>
            <person name="Mondo S."/>
            <person name="Nolan M."/>
            <person name="Ohm R."/>
            <person name="Pangilinan J."/>
            <person name="Park H.-J.H."/>
            <person name="Ramirez L."/>
            <person name="Alfaro M."/>
            <person name="Sun H."/>
            <person name="Tritt A."/>
            <person name="Yoshinaga Y."/>
            <person name="Zwiers L.-H.L."/>
            <person name="Turgeon B.G."/>
            <person name="Goodwin S.B."/>
            <person name="Spatafora J.W."/>
            <person name="Crous P.W."/>
            <person name="Grigoriev I.V."/>
        </authorList>
    </citation>
    <scope>NUCLEOTIDE SEQUENCE [LARGE SCALE GENOMIC DNA]</scope>
    <source>
        <strain evidence="3 4">CBS 611.86</strain>
    </source>
</reference>
<feature type="domain" description="DUF8212" evidence="2">
    <location>
        <begin position="220"/>
        <end position="244"/>
    </location>
</feature>
<organism evidence="3 4">
    <name type="scientific">Massariosphaeria phaeospora</name>
    <dbReference type="NCBI Taxonomy" id="100035"/>
    <lineage>
        <taxon>Eukaryota</taxon>
        <taxon>Fungi</taxon>
        <taxon>Dikarya</taxon>
        <taxon>Ascomycota</taxon>
        <taxon>Pezizomycotina</taxon>
        <taxon>Dothideomycetes</taxon>
        <taxon>Pleosporomycetidae</taxon>
        <taxon>Pleosporales</taxon>
        <taxon>Pleosporales incertae sedis</taxon>
        <taxon>Massariosphaeria</taxon>
    </lineage>
</organism>
<feature type="domain" description="Heterokaryon incompatibility" evidence="1">
    <location>
        <begin position="22"/>
        <end position="113"/>
    </location>
</feature>
<comment type="caution">
    <text evidence="3">The sequence shown here is derived from an EMBL/GenBank/DDBJ whole genome shotgun (WGS) entry which is preliminary data.</text>
</comment>
<sequence length="361" mass="41824">MRLINCSTLEFEEFLGRSIPDYAILSHTWEAHEISFKDYCSAGKKLKKLKGSAKILSTCEQALKDKLHYAWVDTCCIDKSSSAELSEAINSMFKWYKKSKCCYAYLSDYDSKDDSSQLKHCRWFSRGWTLQELLAPHDVFFYDKNWKCFGSKQNNLIDQLAAITEIDRFVLHGHSMKDTSVAEKMSWVARRETTREEDIAYCLFGIFGVNLPLLYGEGSNAFIRLQEEIMKQTDDTTLFAWQADSPKSMRGILARSPAHFVRGKVLDFDPEARMETPEFAMTNKGLRIQTLVKRVGNDGLIMSLHRSRKYGEMSSNRYMVHVHTGIYLVERQGRIWRDRPHQLASEEDDGTWSMELLYISK</sequence>
<dbReference type="OrthoDB" id="20872at2759"/>
<protein>
    <submittedName>
        <fullName evidence="3">Heterokaryon incompatibility protein-domain-containing protein</fullName>
    </submittedName>
</protein>
<dbReference type="PANTHER" id="PTHR10622:SF12">
    <property type="entry name" value="HET DOMAIN-CONTAINING PROTEIN"/>
    <property type="match status" value="1"/>
</dbReference>
<dbReference type="InterPro" id="IPR010730">
    <property type="entry name" value="HET"/>
</dbReference>
<dbReference type="InterPro" id="IPR058525">
    <property type="entry name" value="DUF8212"/>
</dbReference>
<gene>
    <name evidence="3" type="ORF">BDV95DRAFT_570315</name>
</gene>
<dbReference type="EMBL" id="JAADJZ010000009">
    <property type="protein sequence ID" value="KAF2872658.1"/>
    <property type="molecule type" value="Genomic_DNA"/>
</dbReference>
<proteinExistence type="predicted"/>
<accession>A0A7C8M9D9</accession>
<dbReference type="Proteomes" id="UP000481861">
    <property type="component" value="Unassembled WGS sequence"/>
</dbReference>